<evidence type="ECO:0000313" key="1">
    <source>
        <dbReference type="EMBL" id="MBW0566544.1"/>
    </source>
</evidence>
<gene>
    <name evidence="1" type="ORF">O181_106259</name>
</gene>
<keyword evidence="2" id="KW-1185">Reference proteome</keyword>
<accession>A0A9Q3JRS2</accession>
<dbReference type="AlphaFoldDB" id="A0A9Q3JRS2"/>
<protein>
    <submittedName>
        <fullName evidence="1">Uncharacterized protein</fullName>
    </submittedName>
</protein>
<dbReference type="Proteomes" id="UP000765509">
    <property type="component" value="Unassembled WGS sequence"/>
</dbReference>
<reference evidence="1" key="1">
    <citation type="submission" date="2021-03" db="EMBL/GenBank/DDBJ databases">
        <title>Draft genome sequence of rust myrtle Austropuccinia psidii MF-1, a brazilian biotype.</title>
        <authorList>
            <person name="Quecine M.C."/>
            <person name="Pachon D.M.R."/>
            <person name="Bonatelli M.L."/>
            <person name="Correr F.H."/>
            <person name="Franceschini L.M."/>
            <person name="Leite T.F."/>
            <person name="Margarido G.R.A."/>
            <person name="Almeida C.A."/>
            <person name="Ferrarezi J.A."/>
            <person name="Labate C.A."/>
        </authorList>
    </citation>
    <scope>NUCLEOTIDE SEQUENCE</scope>
    <source>
        <strain evidence="1">MF-1</strain>
    </source>
</reference>
<organism evidence="1 2">
    <name type="scientific">Austropuccinia psidii MF-1</name>
    <dbReference type="NCBI Taxonomy" id="1389203"/>
    <lineage>
        <taxon>Eukaryota</taxon>
        <taxon>Fungi</taxon>
        <taxon>Dikarya</taxon>
        <taxon>Basidiomycota</taxon>
        <taxon>Pucciniomycotina</taxon>
        <taxon>Pucciniomycetes</taxon>
        <taxon>Pucciniales</taxon>
        <taxon>Sphaerophragmiaceae</taxon>
        <taxon>Austropuccinia</taxon>
    </lineage>
</organism>
<evidence type="ECO:0000313" key="2">
    <source>
        <dbReference type="Proteomes" id="UP000765509"/>
    </source>
</evidence>
<comment type="caution">
    <text evidence="1">The sequence shown here is derived from an EMBL/GenBank/DDBJ whole genome shotgun (WGS) entry which is preliminary data.</text>
</comment>
<dbReference type="EMBL" id="AVOT02079297">
    <property type="protein sequence ID" value="MBW0566544.1"/>
    <property type="molecule type" value="Genomic_DNA"/>
</dbReference>
<proteinExistence type="predicted"/>
<name>A0A9Q3JRS2_9BASI</name>
<sequence length="117" mass="13108">MPLYACPGSLLFVKHQSRSLSRIPMLHMQILTLLQDPDTSHAKPCVVSPHAREASQQCQQFLTLFQAHNSSHANPSTRTGSQIFKQPLALGQPPNNSNTSLWQCRLLKLHMQIITLV</sequence>